<evidence type="ECO:0000313" key="9">
    <source>
        <dbReference type="EMBL" id="QGZ95897.1"/>
    </source>
</evidence>
<keyword evidence="10" id="KW-1185">Reference proteome</keyword>
<accession>A0A6I6MSY8</accession>
<dbReference type="Proteomes" id="UP000431269">
    <property type="component" value="Chromosome"/>
</dbReference>
<evidence type="ECO:0000256" key="4">
    <source>
        <dbReference type="ARBA" id="ARBA00022989"/>
    </source>
</evidence>
<keyword evidence="4 6" id="KW-1133">Transmembrane helix</keyword>
<evidence type="ECO:0000256" key="6">
    <source>
        <dbReference type="RuleBase" id="RU364113"/>
    </source>
</evidence>
<dbReference type="CDD" id="cd03404">
    <property type="entry name" value="SPFH_HflK"/>
    <property type="match status" value="1"/>
</dbReference>
<dbReference type="GO" id="GO:0008233">
    <property type="term" value="F:peptidase activity"/>
    <property type="evidence" value="ECO:0007669"/>
    <property type="project" value="UniProtKB-KW"/>
</dbReference>
<gene>
    <name evidence="9" type="primary">hflK</name>
    <name evidence="9" type="ORF">DSM104635_02752</name>
</gene>
<comment type="function">
    <text evidence="6">HflC and HflK could encode or regulate a protease.</text>
</comment>
<dbReference type="RefSeq" id="WP_228445693.1">
    <property type="nucleotide sequence ID" value="NZ_CP047045.1"/>
</dbReference>
<reference evidence="10" key="1">
    <citation type="submission" date="2019-12" db="EMBL/GenBank/DDBJ databases">
        <title>Complete genome of Terracaulis silvestris 0127_4.</title>
        <authorList>
            <person name="Vieira S."/>
            <person name="Riedel T."/>
            <person name="Sproer C."/>
            <person name="Pascual J."/>
            <person name="Boedeker C."/>
            <person name="Overmann J."/>
        </authorList>
    </citation>
    <scope>NUCLEOTIDE SEQUENCE [LARGE SCALE GENOMIC DNA]</scope>
    <source>
        <strain evidence="10">0127_4</strain>
    </source>
</reference>
<dbReference type="AlphaFoldDB" id="A0A6I6MSY8"/>
<feature type="transmembrane region" description="Helical" evidence="6">
    <location>
        <begin position="73"/>
        <end position="94"/>
    </location>
</feature>
<dbReference type="Pfam" id="PF01145">
    <property type="entry name" value="Band_7"/>
    <property type="match status" value="1"/>
</dbReference>
<proteinExistence type="inferred from homology"/>
<dbReference type="Gene3D" id="3.30.479.30">
    <property type="entry name" value="Band 7 domain"/>
    <property type="match status" value="1"/>
</dbReference>
<dbReference type="KEGG" id="tsv:DSM104635_02752"/>
<dbReference type="InterPro" id="IPR036013">
    <property type="entry name" value="Band_7/SPFH_dom_sf"/>
</dbReference>
<dbReference type="SUPFAM" id="SSF117892">
    <property type="entry name" value="Band 7/SPFH domain"/>
    <property type="match status" value="1"/>
</dbReference>
<evidence type="ECO:0000256" key="2">
    <source>
        <dbReference type="ARBA" id="ARBA00006971"/>
    </source>
</evidence>
<evidence type="ECO:0000256" key="1">
    <source>
        <dbReference type="ARBA" id="ARBA00004167"/>
    </source>
</evidence>
<dbReference type="NCBIfam" id="TIGR01933">
    <property type="entry name" value="hflK"/>
    <property type="match status" value="1"/>
</dbReference>
<dbReference type="SMART" id="SM00244">
    <property type="entry name" value="PHB"/>
    <property type="match status" value="1"/>
</dbReference>
<keyword evidence="9" id="KW-0645">Protease</keyword>
<dbReference type="InterPro" id="IPR010201">
    <property type="entry name" value="HflK"/>
</dbReference>
<evidence type="ECO:0000256" key="3">
    <source>
        <dbReference type="ARBA" id="ARBA00022692"/>
    </source>
</evidence>
<organism evidence="9 10">
    <name type="scientific">Terricaulis silvestris</name>
    <dbReference type="NCBI Taxonomy" id="2686094"/>
    <lineage>
        <taxon>Bacteria</taxon>
        <taxon>Pseudomonadati</taxon>
        <taxon>Pseudomonadota</taxon>
        <taxon>Alphaproteobacteria</taxon>
        <taxon>Caulobacterales</taxon>
        <taxon>Caulobacteraceae</taxon>
        <taxon>Terricaulis</taxon>
    </lineage>
</organism>
<dbReference type="InterPro" id="IPR050710">
    <property type="entry name" value="Band7/mec-2_domain"/>
</dbReference>
<sequence>MPWNDQSGGNQGGGGQGPWGGGPRRPWGQPPRQPQQPQGGGPDLEDMLRQWRERFGMGSGSGGGKTGGGRSPISWPIIVGVIAVGWLLTGVYAVDEGERAVVSRLGVYNRTVGPGVHVRMPNPLEASQVINVTGQRVEGIGFTARGETISDNPEESLMITGDRNIVEIHFRIYYNIKDVSDFVYNVRDPISRDDEPGAVRQIAESAMREVIGGRNLEPIITTDRGAVELAVEQLMQQVLDEYETGVQVLQVELLRAAAPSAVIEAFNDVVNARQDAETAINNANRETATIVNQAQGYKEQTVREATGEAQRFNAVYAEYRAAPQVTRDRLYLETMERVYQRGNLIILDQRGGAVPYLPLDGMIRRNATTGDAQ</sequence>
<dbReference type="InterPro" id="IPR001107">
    <property type="entry name" value="Band_7"/>
</dbReference>
<comment type="subunit">
    <text evidence="6">HflC and HflK may interact to form a multimeric complex.</text>
</comment>
<dbReference type="PANTHER" id="PTHR43327:SF2">
    <property type="entry name" value="MODULATOR OF FTSH PROTEASE HFLK"/>
    <property type="match status" value="1"/>
</dbReference>
<feature type="domain" description="Band 7" evidence="8">
    <location>
        <begin position="89"/>
        <end position="270"/>
    </location>
</feature>
<feature type="region of interest" description="Disordered" evidence="7">
    <location>
        <begin position="1"/>
        <end position="45"/>
    </location>
</feature>
<dbReference type="EMBL" id="CP047045">
    <property type="protein sequence ID" value="QGZ95897.1"/>
    <property type="molecule type" value="Genomic_DNA"/>
</dbReference>
<feature type="compositionally biased region" description="Gly residues" evidence="7">
    <location>
        <begin position="9"/>
        <end position="23"/>
    </location>
</feature>
<dbReference type="GO" id="GO:0006508">
    <property type="term" value="P:proteolysis"/>
    <property type="evidence" value="ECO:0007669"/>
    <property type="project" value="UniProtKB-KW"/>
</dbReference>
<evidence type="ECO:0000313" key="10">
    <source>
        <dbReference type="Proteomes" id="UP000431269"/>
    </source>
</evidence>
<keyword evidence="9" id="KW-0378">Hydrolase</keyword>
<dbReference type="GO" id="GO:0016020">
    <property type="term" value="C:membrane"/>
    <property type="evidence" value="ECO:0007669"/>
    <property type="project" value="UniProtKB-SubCell"/>
</dbReference>
<evidence type="ECO:0000259" key="8">
    <source>
        <dbReference type="SMART" id="SM00244"/>
    </source>
</evidence>
<evidence type="ECO:0000256" key="7">
    <source>
        <dbReference type="SAM" id="MobiDB-lite"/>
    </source>
</evidence>
<name>A0A6I6MSY8_9CAUL</name>
<dbReference type="PANTHER" id="PTHR43327">
    <property type="entry name" value="STOMATIN-LIKE PROTEIN 2, MITOCHONDRIAL"/>
    <property type="match status" value="1"/>
</dbReference>
<protein>
    <recommendedName>
        <fullName evidence="6">Protein HflK</fullName>
    </recommendedName>
</protein>
<evidence type="ECO:0000256" key="5">
    <source>
        <dbReference type="ARBA" id="ARBA00023136"/>
    </source>
</evidence>
<keyword evidence="3 6" id="KW-0812">Transmembrane</keyword>
<keyword evidence="5 6" id="KW-0472">Membrane</keyword>
<comment type="subcellular location">
    <subcellularLocation>
        <location evidence="1">Membrane</location>
        <topology evidence="1">Single-pass membrane protein</topology>
    </subcellularLocation>
</comment>
<comment type="similarity">
    <text evidence="2 6">Belongs to the band 7/mec-2 family. HflK subfamily.</text>
</comment>